<name>A0A0M0C0M4_9ARCH</name>
<dbReference type="InterPro" id="IPR023140">
    <property type="entry name" value="DUF357"/>
</dbReference>
<evidence type="ECO:0000259" key="1">
    <source>
        <dbReference type="Pfam" id="PF04010"/>
    </source>
</evidence>
<dbReference type="Pfam" id="PF04010">
    <property type="entry name" value="DUF357"/>
    <property type="match status" value="1"/>
</dbReference>
<dbReference type="InterPro" id="IPR036809">
    <property type="entry name" value="AF1782-like_sf"/>
</dbReference>
<organism evidence="2 3">
    <name type="scientific">miscellaneous Crenarchaeota group-1 archaeon SG8-32-1</name>
    <dbReference type="NCBI Taxonomy" id="1685124"/>
    <lineage>
        <taxon>Archaea</taxon>
        <taxon>Candidatus Bathyarchaeota</taxon>
        <taxon>MCG-1</taxon>
    </lineage>
</organism>
<evidence type="ECO:0000313" key="2">
    <source>
        <dbReference type="EMBL" id="KON33911.1"/>
    </source>
</evidence>
<accession>A0A0M0C0M4</accession>
<dbReference type="EMBL" id="LFWU01000017">
    <property type="protein sequence ID" value="KON33911.1"/>
    <property type="molecule type" value="Genomic_DNA"/>
</dbReference>
<protein>
    <recommendedName>
        <fullName evidence="1">DUF357 domain-containing protein</fullName>
    </recommendedName>
</protein>
<feature type="domain" description="DUF357" evidence="1">
    <location>
        <begin position="10"/>
        <end position="80"/>
    </location>
</feature>
<dbReference type="SUPFAM" id="SSF158372">
    <property type="entry name" value="AF1782-like"/>
    <property type="match status" value="1"/>
</dbReference>
<sequence>MTIIEELIMKYIKGADRVINEIKEIPENVNLKNEEVETVFDWAKRYLEDAKYYQQKGKLETSLTSVAYCEGLLDALRLLGAVKFSW</sequence>
<evidence type="ECO:0000313" key="3">
    <source>
        <dbReference type="Proteomes" id="UP000037237"/>
    </source>
</evidence>
<gene>
    <name evidence="2" type="ORF">AC477_00940</name>
</gene>
<dbReference type="Proteomes" id="UP000037237">
    <property type="component" value="Unassembled WGS sequence"/>
</dbReference>
<reference evidence="2 3" key="1">
    <citation type="submission" date="2015-06" db="EMBL/GenBank/DDBJ databases">
        <title>New insights into the roles of widespread benthic archaea in carbon and nitrogen cycling.</title>
        <authorList>
            <person name="Lazar C.S."/>
            <person name="Baker B.J."/>
            <person name="Seitz K.W."/>
            <person name="Hyde A.S."/>
            <person name="Dick G.J."/>
            <person name="Hinrichs K.-U."/>
            <person name="Teske A.P."/>
        </authorList>
    </citation>
    <scope>NUCLEOTIDE SEQUENCE [LARGE SCALE GENOMIC DNA]</scope>
    <source>
        <strain evidence="2">SG8-32-1</strain>
    </source>
</reference>
<dbReference type="AlphaFoldDB" id="A0A0M0C0M4"/>
<proteinExistence type="predicted"/>
<dbReference type="Gene3D" id="1.20.1270.90">
    <property type="entry name" value="AF1782-like"/>
    <property type="match status" value="1"/>
</dbReference>
<comment type="caution">
    <text evidence="2">The sequence shown here is derived from an EMBL/GenBank/DDBJ whole genome shotgun (WGS) entry which is preliminary data.</text>
</comment>